<gene>
    <name evidence="2" type="ORF">ESP51_05150</name>
</gene>
<evidence type="ECO:0008006" key="4">
    <source>
        <dbReference type="Google" id="ProtNLM"/>
    </source>
</evidence>
<sequence>MPRHAERRRRRGAARWRAVLAGGLVLGAGATATLAAWTDTETATGSFGSSVFDLQSQSAGSPTYADNAVAPGASLTFNATAMSPSVSHYAWLNVRTTPASTVGGDVVLTGLDVDSTDNALAPALEYRAVRTSSPNPTIACNAAAFAAPSTFIVGGTTTWVALSSAPPTPVSNPIGAAGASIGFCFDVRVIAGAANSYQGETAKATWTFTGTSG</sequence>
<dbReference type="Proteomes" id="UP000293865">
    <property type="component" value="Unassembled WGS sequence"/>
</dbReference>
<proteinExistence type="predicted"/>
<dbReference type="InterPro" id="IPR023833">
    <property type="entry name" value="Signal_pept_SipW-depend-type"/>
</dbReference>
<dbReference type="AlphaFoldDB" id="A0A4Q2L742"/>
<dbReference type="OrthoDB" id="4978280at2"/>
<evidence type="ECO:0000313" key="3">
    <source>
        <dbReference type="Proteomes" id="UP000293865"/>
    </source>
</evidence>
<accession>A0A4Q2L742</accession>
<dbReference type="NCBIfam" id="TIGR04088">
    <property type="entry name" value="cognate_SipW"/>
    <property type="match status" value="1"/>
</dbReference>
<comment type="caution">
    <text evidence="2">The sequence shown here is derived from an EMBL/GenBank/DDBJ whole genome shotgun (WGS) entry which is preliminary data.</text>
</comment>
<dbReference type="EMBL" id="SDPN01000006">
    <property type="protein sequence ID" value="RXZ72272.1"/>
    <property type="molecule type" value="Genomic_DNA"/>
</dbReference>
<evidence type="ECO:0000313" key="2">
    <source>
        <dbReference type="EMBL" id="RXZ72272.1"/>
    </source>
</evidence>
<feature type="chain" id="PRO_5020224639" description="SipW-cognate class signal peptide" evidence="1">
    <location>
        <begin position="36"/>
        <end position="213"/>
    </location>
</feature>
<feature type="signal peptide" evidence="1">
    <location>
        <begin position="1"/>
        <end position="35"/>
    </location>
</feature>
<dbReference type="RefSeq" id="WP_129519826.1">
    <property type="nucleotide sequence ID" value="NZ_SDPN01000006.1"/>
</dbReference>
<protein>
    <recommendedName>
        <fullName evidence="4">SipW-cognate class signal peptide</fullName>
    </recommendedName>
</protein>
<reference evidence="2 3" key="1">
    <citation type="submission" date="2019-01" db="EMBL/GenBank/DDBJ databases">
        <title>Agromyces.</title>
        <authorList>
            <person name="Li J."/>
        </authorList>
    </citation>
    <scope>NUCLEOTIDE SEQUENCE [LARGE SCALE GENOMIC DNA]</scope>
    <source>
        <strain evidence="2 3">DSM 15934</strain>
    </source>
</reference>
<organism evidence="2 3">
    <name type="scientific">Agromyces albus</name>
    <dbReference type="NCBI Taxonomy" id="205332"/>
    <lineage>
        <taxon>Bacteria</taxon>
        <taxon>Bacillati</taxon>
        <taxon>Actinomycetota</taxon>
        <taxon>Actinomycetes</taxon>
        <taxon>Micrococcales</taxon>
        <taxon>Microbacteriaceae</taxon>
        <taxon>Agromyces</taxon>
    </lineage>
</organism>
<keyword evidence="1" id="KW-0732">Signal</keyword>
<keyword evidence="3" id="KW-1185">Reference proteome</keyword>
<name>A0A4Q2L742_9MICO</name>
<evidence type="ECO:0000256" key="1">
    <source>
        <dbReference type="SAM" id="SignalP"/>
    </source>
</evidence>